<protein>
    <submittedName>
        <fullName evidence="1">Uncharacterized protein</fullName>
    </submittedName>
</protein>
<name>A0ABM7WBF2_9BACT</name>
<proteinExistence type="predicted"/>
<dbReference type="Proteomes" id="UP000830055">
    <property type="component" value="Chromosome"/>
</dbReference>
<dbReference type="EMBL" id="AP025516">
    <property type="protein sequence ID" value="BDD88285.1"/>
    <property type="molecule type" value="Genomic_DNA"/>
</dbReference>
<sequence>MKRELTVHHGAEDSIRCSEVIVVPGRAVTEPGYIRVLGGAPGGPDKHAVHALAQTACYRYQDDDLMVAELVGPCRIEGPAIAEELSVGLIIYRQPDGTVGAAAHAGLNRRKMLEAAHRYCTRWVRLDL</sequence>
<keyword evidence="2" id="KW-1185">Reference proteome</keyword>
<reference evidence="1 2" key="1">
    <citation type="submission" date="2022-01" db="EMBL/GenBank/DDBJ databases">
        <title>Desulfofustis limnae sp. nov., a novel mesophilic sulfate-reducing bacterium isolated from marsh soil.</title>
        <authorList>
            <person name="Watanabe M."/>
            <person name="Takahashi A."/>
            <person name="Kojima H."/>
            <person name="Fukui M."/>
        </authorList>
    </citation>
    <scope>NUCLEOTIDE SEQUENCE [LARGE SCALE GENOMIC DNA]</scope>
    <source>
        <strain evidence="1 2">PPLL</strain>
    </source>
</reference>
<dbReference type="RefSeq" id="WP_284151662.1">
    <property type="nucleotide sequence ID" value="NZ_AP025516.1"/>
</dbReference>
<evidence type="ECO:0000313" key="1">
    <source>
        <dbReference type="EMBL" id="BDD88285.1"/>
    </source>
</evidence>
<gene>
    <name evidence="1" type="ORF">DPPLL_26500</name>
</gene>
<evidence type="ECO:0000313" key="2">
    <source>
        <dbReference type="Proteomes" id="UP000830055"/>
    </source>
</evidence>
<organism evidence="1 2">
    <name type="scientific">Desulfofustis limnaeus</name>
    <dbReference type="NCBI Taxonomy" id="2740163"/>
    <lineage>
        <taxon>Bacteria</taxon>
        <taxon>Pseudomonadati</taxon>
        <taxon>Thermodesulfobacteriota</taxon>
        <taxon>Desulfobulbia</taxon>
        <taxon>Desulfobulbales</taxon>
        <taxon>Desulfocapsaceae</taxon>
        <taxon>Desulfofustis</taxon>
    </lineage>
</organism>
<accession>A0ABM7WBF2</accession>